<dbReference type="SUPFAM" id="SSF103473">
    <property type="entry name" value="MFS general substrate transporter"/>
    <property type="match status" value="2"/>
</dbReference>
<dbReference type="Pfam" id="PF00854">
    <property type="entry name" value="PTR2"/>
    <property type="match status" value="2"/>
</dbReference>
<feature type="domain" description="Major facilitator superfamily (MFS) profile" evidence="9">
    <location>
        <begin position="1"/>
        <end position="214"/>
    </location>
</feature>
<feature type="transmembrane region" description="Helical" evidence="8">
    <location>
        <begin position="444"/>
        <end position="463"/>
    </location>
</feature>
<evidence type="ECO:0000313" key="10">
    <source>
        <dbReference type="EMBL" id="UXI67145.1"/>
    </source>
</evidence>
<reference evidence="10" key="1">
    <citation type="submission" date="2022-09" db="EMBL/GenBank/DDBJ databases">
        <title>Tahibacter sp. nov., isolated from a fresh water.</title>
        <authorList>
            <person name="Baek J.H."/>
            <person name="Lee J.K."/>
            <person name="Kim J.M."/>
            <person name="Jeon C.O."/>
        </authorList>
    </citation>
    <scope>NUCLEOTIDE SEQUENCE</scope>
    <source>
        <strain evidence="10">W38</strain>
    </source>
</reference>
<evidence type="ECO:0000256" key="1">
    <source>
        <dbReference type="ARBA" id="ARBA00004141"/>
    </source>
</evidence>
<evidence type="ECO:0000256" key="7">
    <source>
        <dbReference type="RuleBase" id="RU003755"/>
    </source>
</evidence>
<dbReference type="InterPro" id="IPR036259">
    <property type="entry name" value="MFS_trans_sf"/>
</dbReference>
<keyword evidence="4" id="KW-0571">Peptide transport</keyword>
<feature type="transmembrane region" description="Helical" evidence="8">
    <location>
        <begin position="85"/>
        <end position="107"/>
    </location>
</feature>
<evidence type="ECO:0000256" key="2">
    <source>
        <dbReference type="ARBA" id="ARBA00005982"/>
    </source>
</evidence>
<evidence type="ECO:0000259" key="9">
    <source>
        <dbReference type="PROSITE" id="PS50850"/>
    </source>
</evidence>
<evidence type="ECO:0000256" key="3">
    <source>
        <dbReference type="ARBA" id="ARBA00022692"/>
    </source>
</evidence>
<feature type="transmembrane region" description="Helical" evidence="8">
    <location>
        <begin position="274"/>
        <end position="295"/>
    </location>
</feature>
<dbReference type="NCBIfam" id="TIGR00924">
    <property type="entry name" value="yjdL_sub1_fam"/>
    <property type="match status" value="1"/>
</dbReference>
<gene>
    <name evidence="10" type="ORF">N4264_20725</name>
</gene>
<organism evidence="10 11">
    <name type="scientific">Tahibacter amnicola</name>
    <dbReference type="NCBI Taxonomy" id="2976241"/>
    <lineage>
        <taxon>Bacteria</taxon>
        <taxon>Pseudomonadati</taxon>
        <taxon>Pseudomonadota</taxon>
        <taxon>Gammaproteobacteria</taxon>
        <taxon>Lysobacterales</taxon>
        <taxon>Rhodanobacteraceae</taxon>
        <taxon>Tahibacter</taxon>
    </lineage>
</organism>
<dbReference type="Proteomes" id="UP001064632">
    <property type="component" value="Chromosome"/>
</dbReference>
<name>A0ABY6BDF6_9GAMM</name>
<keyword evidence="5 8" id="KW-1133">Transmembrane helix</keyword>
<proteinExistence type="inferred from homology"/>
<keyword evidence="4" id="KW-0653">Protein transport</keyword>
<comment type="subcellular location">
    <subcellularLocation>
        <location evidence="1 7">Membrane</location>
        <topology evidence="1 7">Multi-pass membrane protein</topology>
    </subcellularLocation>
</comment>
<evidence type="ECO:0000256" key="8">
    <source>
        <dbReference type="SAM" id="Phobius"/>
    </source>
</evidence>
<keyword evidence="11" id="KW-1185">Reference proteome</keyword>
<comment type="similarity">
    <text evidence="2 7">Belongs to the major facilitator superfamily. Proton-dependent oligopeptide transporter (POT/PTR) (TC 2.A.17) family.</text>
</comment>
<feature type="transmembrane region" description="Helical" evidence="8">
    <location>
        <begin position="475"/>
        <end position="497"/>
    </location>
</feature>
<dbReference type="PROSITE" id="PS50850">
    <property type="entry name" value="MFS"/>
    <property type="match status" value="1"/>
</dbReference>
<evidence type="ECO:0000256" key="6">
    <source>
        <dbReference type="ARBA" id="ARBA00023136"/>
    </source>
</evidence>
<feature type="transmembrane region" description="Helical" evidence="8">
    <location>
        <begin position="119"/>
        <end position="138"/>
    </location>
</feature>
<dbReference type="InterPro" id="IPR005279">
    <property type="entry name" value="Dipep/tripep_permease"/>
</dbReference>
<keyword evidence="7" id="KW-0813">Transport</keyword>
<feature type="transmembrane region" description="Helical" evidence="8">
    <location>
        <begin position="509"/>
        <end position="536"/>
    </location>
</feature>
<evidence type="ECO:0000256" key="4">
    <source>
        <dbReference type="ARBA" id="ARBA00022856"/>
    </source>
</evidence>
<keyword evidence="3 7" id="KW-0812">Transmembrane</keyword>
<dbReference type="PANTHER" id="PTHR11654">
    <property type="entry name" value="OLIGOPEPTIDE TRANSPORTER-RELATED"/>
    <property type="match status" value="1"/>
</dbReference>
<dbReference type="RefSeq" id="WP_261694121.1">
    <property type="nucleotide sequence ID" value="NZ_CP104694.1"/>
</dbReference>
<keyword evidence="6 8" id="KW-0472">Membrane</keyword>
<accession>A0ABY6BDF6</accession>
<evidence type="ECO:0000313" key="11">
    <source>
        <dbReference type="Proteomes" id="UP001064632"/>
    </source>
</evidence>
<feature type="transmembrane region" description="Helical" evidence="8">
    <location>
        <begin position="410"/>
        <end position="432"/>
    </location>
</feature>
<feature type="transmembrane region" description="Helical" evidence="8">
    <location>
        <begin position="159"/>
        <end position="182"/>
    </location>
</feature>
<feature type="transmembrane region" description="Helical" evidence="8">
    <location>
        <begin position="556"/>
        <end position="579"/>
    </location>
</feature>
<dbReference type="InterPro" id="IPR000109">
    <property type="entry name" value="POT_fam"/>
</dbReference>
<feature type="transmembrane region" description="Helical" evidence="8">
    <location>
        <begin position="55"/>
        <end position="76"/>
    </location>
</feature>
<dbReference type="CDD" id="cd17346">
    <property type="entry name" value="MFS_DtpA_like"/>
    <property type="match status" value="1"/>
</dbReference>
<sequence>MAIASTAPQELLGHPKGLYVCFLTEMWERFAFYGMKALLLMYLTKYHLFTDANGYLLLGTYAGLAYALPLIGGMLADRYLGMRKAVVFGGLLLVIGQFGMGYIGQAATGTPDAAVRDALAVQIMYASLALIGVGVGFLKPNISTIVGRLYPENDPRRDSGFTIFYAGINLGAMLSSLVVGYIGFNVGWGWGFGLSGALMLVGLIQFLWGQRYLDGHAEPPDAQALRKPVLAGLSAEWLIYLGGILVTVAMWQVLQIRIDFSFLGGMFGGHEVTLTEVLAVILGIGLFIWFGWFLFSGITAQERGRMIVLMVLIVVSALFWGLYEQTYGTWVAFNDRLMSTEFFPGMMTVKDPPLPWSILSLIVIPLGFVAAMKLDAARASLGKGIIAAITVVMLVCLVHDVFIVKQNAGSLTFLGSLFVILLTPVFTALWPILDKYGINPSSPAKFGIGLIFAGLATGILMYAAKQSDGSQLISVWWLVAAYFVLELGEMVLSPIGLSAVTQLSVSRVVGLMMGAWFLFSAFGEIIAGRFGTWAAITPNPDGTFDKAKALAVYSDVFGDLMWIGVGAGVVMLALAPILARTMRAAPAHGVVASAS</sequence>
<dbReference type="InterPro" id="IPR018456">
    <property type="entry name" value="PTR2_symporter_CS"/>
</dbReference>
<dbReference type="EMBL" id="CP104694">
    <property type="protein sequence ID" value="UXI67145.1"/>
    <property type="molecule type" value="Genomic_DNA"/>
</dbReference>
<feature type="transmembrane region" description="Helical" evidence="8">
    <location>
        <begin position="229"/>
        <end position="254"/>
    </location>
</feature>
<dbReference type="PROSITE" id="PS01023">
    <property type="entry name" value="PTR2_2"/>
    <property type="match status" value="1"/>
</dbReference>
<protein>
    <submittedName>
        <fullName evidence="10">Peptide MFS transporter</fullName>
    </submittedName>
</protein>
<dbReference type="PROSITE" id="PS01022">
    <property type="entry name" value="PTR2_1"/>
    <property type="match status" value="1"/>
</dbReference>
<dbReference type="InterPro" id="IPR020846">
    <property type="entry name" value="MFS_dom"/>
</dbReference>
<feature type="transmembrane region" description="Helical" evidence="8">
    <location>
        <begin position="354"/>
        <end position="372"/>
    </location>
</feature>
<feature type="transmembrane region" description="Helical" evidence="8">
    <location>
        <begin position="384"/>
        <end position="404"/>
    </location>
</feature>
<dbReference type="Gene3D" id="1.20.1250.20">
    <property type="entry name" value="MFS general substrate transporter like domains"/>
    <property type="match status" value="2"/>
</dbReference>
<feature type="transmembrane region" description="Helical" evidence="8">
    <location>
        <begin position="188"/>
        <end position="208"/>
    </location>
</feature>
<evidence type="ECO:0000256" key="5">
    <source>
        <dbReference type="ARBA" id="ARBA00022989"/>
    </source>
</evidence>
<feature type="transmembrane region" description="Helical" evidence="8">
    <location>
        <begin position="307"/>
        <end position="323"/>
    </location>
</feature>